<dbReference type="SUPFAM" id="SSF46955">
    <property type="entry name" value="Putative DNA-binding domain"/>
    <property type="match status" value="1"/>
</dbReference>
<dbReference type="PANTHER" id="PTHR30204">
    <property type="entry name" value="REDOX-CYCLING DRUG-SENSING TRANSCRIPTIONAL ACTIVATOR SOXR"/>
    <property type="match status" value="1"/>
</dbReference>
<dbReference type="GO" id="GO:0003677">
    <property type="term" value="F:DNA binding"/>
    <property type="evidence" value="ECO:0007669"/>
    <property type="project" value="UniProtKB-KW"/>
</dbReference>
<dbReference type="Proteomes" id="UP000267081">
    <property type="component" value="Unassembled WGS sequence"/>
</dbReference>
<dbReference type="Pfam" id="PF13411">
    <property type="entry name" value="MerR_1"/>
    <property type="match status" value="1"/>
</dbReference>
<evidence type="ECO:0000259" key="2">
    <source>
        <dbReference type="PROSITE" id="PS50937"/>
    </source>
</evidence>
<dbReference type="PROSITE" id="PS50937">
    <property type="entry name" value="HTH_MERR_2"/>
    <property type="match status" value="1"/>
</dbReference>
<proteinExistence type="predicted"/>
<keyword evidence="4" id="KW-1185">Reference proteome</keyword>
<dbReference type="EMBL" id="RSEC01000061">
    <property type="protein sequence ID" value="RSD09344.1"/>
    <property type="molecule type" value="Genomic_DNA"/>
</dbReference>
<dbReference type="OrthoDB" id="4569196at2"/>
<evidence type="ECO:0000313" key="3">
    <source>
        <dbReference type="EMBL" id="RSD09344.1"/>
    </source>
</evidence>
<comment type="caution">
    <text evidence="3">The sequence shown here is derived from an EMBL/GenBank/DDBJ whole genome shotgun (WGS) entry which is preliminary data.</text>
</comment>
<reference evidence="3 4" key="1">
    <citation type="submission" date="2018-12" db="EMBL/GenBank/DDBJ databases">
        <title>Amycolatopsis eburnea sp. nov. actinomycete associate with arbuscular mycorrhiza fungal spore.</title>
        <authorList>
            <person name="Lumyong S."/>
            <person name="Chaiya L."/>
        </authorList>
    </citation>
    <scope>NUCLEOTIDE SEQUENCE [LARGE SCALE GENOMIC DNA]</scope>
    <source>
        <strain evidence="3 4">GLM-1</strain>
    </source>
</reference>
<accession>A0A3R9EKJ1</accession>
<dbReference type="CDD" id="cd00592">
    <property type="entry name" value="HTH_MerR-like"/>
    <property type="match status" value="1"/>
</dbReference>
<dbReference type="AlphaFoldDB" id="A0A3R9EKJ1"/>
<protein>
    <submittedName>
        <fullName evidence="3">MerR family transcriptional regulator</fullName>
    </submittedName>
</protein>
<feature type="domain" description="HTH merR-type" evidence="2">
    <location>
        <begin position="1"/>
        <end position="70"/>
    </location>
</feature>
<dbReference type="RefSeq" id="WP_125315281.1">
    <property type="nucleotide sequence ID" value="NZ_RSEC01000061.1"/>
</dbReference>
<evidence type="ECO:0000256" key="1">
    <source>
        <dbReference type="ARBA" id="ARBA00023125"/>
    </source>
</evidence>
<dbReference type="PRINTS" id="PR00040">
    <property type="entry name" value="HTHMERR"/>
</dbReference>
<dbReference type="InterPro" id="IPR009061">
    <property type="entry name" value="DNA-bd_dom_put_sf"/>
</dbReference>
<sequence length="245" mass="26882">MITIGRLAAYAGVSIKTIRVYHAKGLLPEPDRDASGYRRYTAAHAIDLLKIRTLAEAGVPLARIKQLGDATPESVREALHDVDRELTARIKRLRETQRRLRRLGSGPVHGLPPEVARHLEGLPGLGFSARWVAMETDLWILVYATHPELAAESFRDQSEALADPGLRQLYLDYDRAHDLDPADPALAALAERIITATRRRYGPGPLPGLDAPSAVPALIQNAVNAESPAWRRLDGLLRAQLVPGT</sequence>
<keyword evidence="1" id="KW-0238">DNA-binding</keyword>
<dbReference type="Gene3D" id="1.10.1660.10">
    <property type="match status" value="1"/>
</dbReference>
<dbReference type="SMART" id="SM00422">
    <property type="entry name" value="HTH_MERR"/>
    <property type="match status" value="1"/>
</dbReference>
<organism evidence="3 4">
    <name type="scientific">Amycolatopsis eburnea</name>
    <dbReference type="NCBI Taxonomy" id="2267691"/>
    <lineage>
        <taxon>Bacteria</taxon>
        <taxon>Bacillati</taxon>
        <taxon>Actinomycetota</taxon>
        <taxon>Actinomycetes</taxon>
        <taxon>Pseudonocardiales</taxon>
        <taxon>Pseudonocardiaceae</taxon>
        <taxon>Amycolatopsis</taxon>
    </lineage>
</organism>
<dbReference type="InterPro" id="IPR000551">
    <property type="entry name" value="MerR-type_HTH_dom"/>
</dbReference>
<gene>
    <name evidence="3" type="ORF">EIY87_40610</name>
</gene>
<evidence type="ECO:0000313" key="4">
    <source>
        <dbReference type="Proteomes" id="UP000267081"/>
    </source>
</evidence>
<dbReference type="GO" id="GO:0003700">
    <property type="term" value="F:DNA-binding transcription factor activity"/>
    <property type="evidence" value="ECO:0007669"/>
    <property type="project" value="InterPro"/>
</dbReference>
<name>A0A3R9EKJ1_9PSEU</name>
<dbReference type="InterPro" id="IPR047057">
    <property type="entry name" value="MerR_fam"/>
</dbReference>
<dbReference type="PANTHER" id="PTHR30204:SF93">
    <property type="entry name" value="HTH MERR-TYPE DOMAIN-CONTAINING PROTEIN"/>
    <property type="match status" value="1"/>
</dbReference>